<sequence length="237" mass="24820">MPKQRDPPSPSKPVPASWWFLTGGTGAPPRTQAGFHHLTLERKAAYRAKVMTKLERKEAEQARKDAVAKVEQTRKDALAELEAEYGPSGLVGRMLWRLRGGVGDNSPKQGDGDGVAANGDGDKSCQRRRQRLGRKELMKKYGPGSGVKAGRTEMAMAKSRSVPKPQADAQAGGNGDQAPVNGTAAVNTTSVDAREDGAGEDGAGENNRGDDAGGENTEATAANDAPVDGVSNENTAG</sequence>
<name>A0ABR1S5L3_9PEZI</name>
<organism evidence="2 3">
    <name type="scientific">Apiospora marii</name>
    <dbReference type="NCBI Taxonomy" id="335849"/>
    <lineage>
        <taxon>Eukaryota</taxon>
        <taxon>Fungi</taxon>
        <taxon>Dikarya</taxon>
        <taxon>Ascomycota</taxon>
        <taxon>Pezizomycotina</taxon>
        <taxon>Sordariomycetes</taxon>
        <taxon>Xylariomycetidae</taxon>
        <taxon>Amphisphaeriales</taxon>
        <taxon>Apiosporaceae</taxon>
        <taxon>Apiospora</taxon>
    </lineage>
</organism>
<accession>A0ABR1S5L3</accession>
<comment type="caution">
    <text evidence="2">The sequence shown here is derived from an EMBL/GenBank/DDBJ whole genome shotgun (WGS) entry which is preliminary data.</text>
</comment>
<evidence type="ECO:0000313" key="3">
    <source>
        <dbReference type="Proteomes" id="UP001396898"/>
    </source>
</evidence>
<reference evidence="2 3" key="1">
    <citation type="submission" date="2023-01" db="EMBL/GenBank/DDBJ databases">
        <title>Analysis of 21 Apiospora genomes using comparative genomics revels a genus with tremendous synthesis potential of carbohydrate active enzymes and secondary metabolites.</title>
        <authorList>
            <person name="Sorensen T."/>
        </authorList>
    </citation>
    <scope>NUCLEOTIDE SEQUENCE [LARGE SCALE GENOMIC DNA]</scope>
    <source>
        <strain evidence="2 3">CBS 20057</strain>
    </source>
</reference>
<dbReference type="EMBL" id="JAQQWI010000007">
    <property type="protein sequence ID" value="KAK8027125.1"/>
    <property type="molecule type" value="Genomic_DNA"/>
</dbReference>
<dbReference type="Proteomes" id="UP001396898">
    <property type="component" value="Unassembled WGS sequence"/>
</dbReference>
<evidence type="ECO:0000313" key="2">
    <source>
        <dbReference type="EMBL" id="KAK8027125.1"/>
    </source>
</evidence>
<keyword evidence="3" id="KW-1185">Reference proteome</keyword>
<feature type="region of interest" description="Disordered" evidence="1">
    <location>
        <begin position="100"/>
        <end position="237"/>
    </location>
</feature>
<gene>
    <name evidence="2" type="ORF">PG991_004181</name>
</gene>
<protein>
    <submittedName>
        <fullName evidence="2">Uncharacterized protein</fullName>
    </submittedName>
</protein>
<proteinExistence type="predicted"/>
<evidence type="ECO:0000256" key="1">
    <source>
        <dbReference type="SAM" id="MobiDB-lite"/>
    </source>
</evidence>